<dbReference type="Proteomes" id="UP000536835">
    <property type="component" value="Unassembled WGS sequence"/>
</dbReference>
<keyword evidence="7" id="KW-1185">Reference proteome</keyword>
<keyword evidence="1" id="KW-0805">Transcription regulation</keyword>
<organism evidence="6 7">
    <name type="scientific">Parvularcula mediterranea</name>
    <dbReference type="NCBI Taxonomy" id="2732508"/>
    <lineage>
        <taxon>Bacteria</taxon>
        <taxon>Pseudomonadati</taxon>
        <taxon>Pseudomonadota</taxon>
        <taxon>Alphaproteobacteria</taxon>
        <taxon>Parvularculales</taxon>
        <taxon>Parvularculaceae</taxon>
        <taxon>Parvularcula</taxon>
    </lineage>
</organism>
<dbReference type="InterPro" id="IPR041478">
    <property type="entry name" value="TetR_C_27"/>
</dbReference>
<dbReference type="PANTHER" id="PTHR30055:SF151">
    <property type="entry name" value="TRANSCRIPTIONAL REGULATORY PROTEIN"/>
    <property type="match status" value="1"/>
</dbReference>
<dbReference type="InterPro" id="IPR009057">
    <property type="entry name" value="Homeodomain-like_sf"/>
</dbReference>
<dbReference type="PANTHER" id="PTHR30055">
    <property type="entry name" value="HTH-TYPE TRANSCRIPTIONAL REGULATOR RUTR"/>
    <property type="match status" value="1"/>
</dbReference>
<evidence type="ECO:0000256" key="1">
    <source>
        <dbReference type="ARBA" id="ARBA00023015"/>
    </source>
</evidence>
<dbReference type="Pfam" id="PF17935">
    <property type="entry name" value="TetR_C_27"/>
    <property type="match status" value="1"/>
</dbReference>
<name>A0A7Y3RL90_9PROT</name>
<reference evidence="6 7" key="1">
    <citation type="submission" date="2020-05" db="EMBL/GenBank/DDBJ databases">
        <title>Parvularcula mediterraneae sp. nov., isolated from polypropylene straw from shallow seawater of the seashore of Laganas in Zakynthos island, Greece.</title>
        <authorList>
            <person name="Szabo I."/>
            <person name="Al-Omari J."/>
            <person name="Rado J."/>
            <person name="Szerdahelyi G.S."/>
        </authorList>
    </citation>
    <scope>NUCLEOTIDE SEQUENCE [LARGE SCALE GENOMIC DNA]</scope>
    <source>
        <strain evidence="6 7">ZS-1/3</strain>
    </source>
</reference>
<dbReference type="RefSeq" id="WP_173198150.1">
    <property type="nucleotide sequence ID" value="NZ_JABFCX010000002.1"/>
</dbReference>
<keyword evidence="2 4" id="KW-0238">DNA-binding</keyword>
<dbReference type="SUPFAM" id="SSF48498">
    <property type="entry name" value="Tetracyclin repressor-like, C-terminal domain"/>
    <property type="match status" value="1"/>
</dbReference>
<dbReference type="Gene3D" id="1.10.357.10">
    <property type="entry name" value="Tetracycline Repressor, domain 2"/>
    <property type="match status" value="1"/>
</dbReference>
<comment type="caution">
    <text evidence="6">The sequence shown here is derived from an EMBL/GenBank/DDBJ whole genome shotgun (WGS) entry which is preliminary data.</text>
</comment>
<gene>
    <name evidence="6" type="ORF">HK107_07460</name>
</gene>
<evidence type="ECO:0000256" key="2">
    <source>
        <dbReference type="ARBA" id="ARBA00023125"/>
    </source>
</evidence>
<dbReference type="InterPro" id="IPR000629">
    <property type="entry name" value="RNA-helicase_DEAD-box_CS"/>
</dbReference>
<dbReference type="PROSITE" id="PS00039">
    <property type="entry name" value="DEAD_ATP_HELICASE"/>
    <property type="match status" value="1"/>
</dbReference>
<dbReference type="InterPro" id="IPR036271">
    <property type="entry name" value="Tet_transcr_reg_TetR-rel_C_sf"/>
</dbReference>
<sequence length="200" mass="22500">MPRLNLTEAETRTLILDEADRLFTEIGYDKTTIADIARACGFSSANVHRVLGTKGVINRAIAERKLAGKIEHLREAVEAVEGAPMRLRALYATVKQINQETFIEHKRVHQMVAAAIDERWEEVQRYRSRLKALSREIIAYGVERGEFNVPDVDKAASAVHSSGVRFCHPLLCAEMEGEPDDTDVDVWLEFVLRGLGQRVS</sequence>
<dbReference type="SUPFAM" id="SSF46689">
    <property type="entry name" value="Homeodomain-like"/>
    <property type="match status" value="1"/>
</dbReference>
<evidence type="ECO:0000256" key="4">
    <source>
        <dbReference type="PROSITE-ProRule" id="PRU00335"/>
    </source>
</evidence>
<feature type="DNA-binding region" description="H-T-H motif" evidence="4">
    <location>
        <begin position="32"/>
        <end position="51"/>
    </location>
</feature>
<evidence type="ECO:0000259" key="5">
    <source>
        <dbReference type="PROSITE" id="PS50977"/>
    </source>
</evidence>
<dbReference type="PROSITE" id="PS50977">
    <property type="entry name" value="HTH_TETR_2"/>
    <property type="match status" value="1"/>
</dbReference>
<protein>
    <submittedName>
        <fullName evidence="6">TetR family transcriptional regulator</fullName>
    </submittedName>
</protein>
<dbReference type="GO" id="GO:0003700">
    <property type="term" value="F:DNA-binding transcription factor activity"/>
    <property type="evidence" value="ECO:0007669"/>
    <property type="project" value="TreeGrafter"/>
</dbReference>
<dbReference type="AlphaFoldDB" id="A0A7Y3RL90"/>
<dbReference type="Pfam" id="PF00440">
    <property type="entry name" value="TetR_N"/>
    <property type="match status" value="1"/>
</dbReference>
<evidence type="ECO:0000256" key="3">
    <source>
        <dbReference type="ARBA" id="ARBA00023163"/>
    </source>
</evidence>
<dbReference type="InterPro" id="IPR001647">
    <property type="entry name" value="HTH_TetR"/>
</dbReference>
<evidence type="ECO:0000313" key="7">
    <source>
        <dbReference type="Proteomes" id="UP000536835"/>
    </source>
</evidence>
<dbReference type="GO" id="GO:0120545">
    <property type="term" value="F:nucleic acid conformation isomerase activity"/>
    <property type="evidence" value="ECO:0007669"/>
    <property type="project" value="UniProtKB-ARBA"/>
</dbReference>
<dbReference type="EMBL" id="JABFCX010000002">
    <property type="protein sequence ID" value="NNU16156.1"/>
    <property type="molecule type" value="Genomic_DNA"/>
</dbReference>
<feature type="domain" description="HTH tetR-type" evidence="5">
    <location>
        <begin position="9"/>
        <end position="69"/>
    </location>
</feature>
<proteinExistence type="predicted"/>
<evidence type="ECO:0000313" key="6">
    <source>
        <dbReference type="EMBL" id="NNU16156.1"/>
    </source>
</evidence>
<dbReference type="InterPro" id="IPR050109">
    <property type="entry name" value="HTH-type_TetR-like_transc_reg"/>
</dbReference>
<dbReference type="GO" id="GO:0000976">
    <property type="term" value="F:transcription cis-regulatory region binding"/>
    <property type="evidence" value="ECO:0007669"/>
    <property type="project" value="TreeGrafter"/>
</dbReference>
<accession>A0A7Y3RL90</accession>
<keyword evidence="3" id="KW-0804">Transcription</keyword>